<dbReference type="Gene3D" id="2.60.40.1510">
    <property type="entry name" value="ntegrin, alpha v. Chain A, domain 3"/>
    <property type="match status" value="1"/>
</dbReference>
<dbReference type="Gene3D" id="1.20.5.930">
    <property type="entry name" value="Bicelle-embedded integrin alpha(iib) transmembrane segment"/>
    <property type="match status" value="1"/>
</dbReference>
<feature type="domain" description="Integrin alpha third immunoglobulin-like" evidence="16">
    <location>
        <begin position="562"/>
        <end position="768"/>
    </location>
</feature>
<evidence type="ECO:0000256" key="3">
    <source>
        <dbReference type="ARBA" id="ARBA00022692"/>
    </source>
</evidence>
<evidence type="ECO:0000313" key="17">
    <source>
        <dbReference type="EMBL" id="KAK6166899.1"/>
    </source>
</evidence>
<evidence type="ECO:0000259" key="15">
    <source>
        <dbReference type="Pfam" id="PF20805"/>
    </source>
</evidence>
<sequence length="832" mass="93148">MITAVGSYYWQGQLYNYKIDEPENVVKTSEGPATDDDSYMGYSSSVGDFDGDDIDDFIVGIPKAEQHLGKVAMFTQNFTNIANITGEQVGSFFGYALAVTDLDGDELDDVIVGAPFYSDYSSSTVYDTGRVYIYYQQTTKKKFKENRKDILEGADSKSRFGSALSKLGDINYDGYKDLGVGAPYAGDEGRGAIYIYHGSIKGIITQVSQVVHAKDITTGLSTFGYSLSGGWDQDGNSYPDLLVGAYASDKAIFLRTRPVVRVVASLKIEPEMINLEKRSCSLVDDTRVACLNIYTCLEYNGIGVPNELYFDIEWNLDTLQKNKTLEEQRAYYLLSGLVTRQNKTIKLTKQDTWCDPTFAYVKNEPRDKLTPIAVDFKFKLNEQPKRDTRELVPILDQYIPQQVRHQAQILKHCGKDNVCIPNLVVNSFRVSAAHIIGSDSELEILVMVENRGENAFNSQLWVTLPHGVSYRNIHGIQAVVPVSCGSETIEDEILVICDLGNPLPSQAKTNFTLRVSPKEVNGSMDQLVFALNVNSSNAENFSDTVNNFASVSIPVTASADIQLYGKSTPELIIFNATEAKKYARENRRPTIEHLFELRNLGPSATKTTELNIYWPSHNDDGTLLLRLARQPVIQKGEGNCFTFFLSPSNYSSFQYDDNLNKNRDVDVILQESRSRSKREDAAREVKCTNRWCLVIRCIVGQMESNDNFLVKITGQLYTDALISSGSAETLMLTSRATAKVTSVPYELTNLDISLFSEATREVSTAVNPDNLVPRQRPIEIWIIAVSISAGLLVLLLIIILLWWCGFFKRRKPEDEGYMMANGKHDIDDKQWE</sequence>
<keyword evidence="8 13" id="KW-0401">Integrin</keyword>
<evidence type="ECO:0000259" key="14">
    <source>
        <dbReference type="Pfam" id="PF08441"/>
    </source>
</evidence>
<evidence type="ECO:0000256" key="2">
    <source>
        <dbReference type="ARBA" id="ARBA00008054"/>
    </source>
</evidence>
<evidence type="ECO:0000256" key="8">
    <source>
        <dbReference type="ARBA" id="ARBA00023037"/>
    </source>
</evidence>
<dbReference type="Gene3D" id="2.130.10.130">
    <property type="entry name" value="Integrin alpha, N-terminal"/>
    <property type="match status" value="1"/>
</dbReference>
<evidence type="ECO:0000256" key="9">
    <source>
        <dbReference type="ARBA" id="ARBA00023136"/>
    </source>
</evidence>
<dbReference type="InterPro" id="IPR013519">
    <property type="entry name" value="Int_alpha_beta-p"/>
</dbReference>
<keyword evidence="18" id="KW-1185">Reference proteome</keyword>
<reference evidence="17 18" key="1">
    <citation type="submission" date="2024-01" db="EMBL/GenBank/DDBJ databases">
        <title>The genome of the rayed Mediterranean limpet Patella caerulea (Linnaeus, 1758).</title>
        <authorList>
            <person name="Anh-Thu Weber A."/>
            <person name="Halstead-Nussloch G."/>
        </authorList>
    </citation>
    <scope>NUCLEOTIDE SEQUENCE [LARGE SCALE GENOMIC DNA]</scope>
    <source>
        <strain evidence="17">AATW-2023a</strain>
        <tissue evidence="17">Whole specimen</tissue>
    </source>
</reference>
<proteinExistence type="inferred from homology"/>
<evidence type="ECO:0000256" key="7">
    <source>
        <dbReference type="ARBA" id="ARBA00022989"/>
    </source>
</evidence>
<evidence type="ECO:0000256" key="1">
    <source>
        <dbReference type="ARBA" id="ARBA00004479"/>
    </source>
</evidence>
<dbReference type="InterPro" id="IPR048285">
    <property type="entry name" value="Integrin_alpha_Ig-like_2"/>
</dbReference>
<keyword evidence="9 13" id="KW-0472">Membrane</keyword>
<dbReference type="PROSITE" id="PS51470">
    <property type="entry name" value="FG_GAP"/>
    <property type="match status" value="4"/>
</dbReference>
<evidence type="ECO:0000256" key="6">
    <source>
        <dbReference type="ARBA" id="ARBA00022889"/>
    </source>
</evidence>
<dbReference type="EMBL" id="JAZGQO010000021">
    <property type="protein sequence ID" value="KAK6166899.1"/>
    <property type="molecule type" value="Genomic_DNA"/>
</dbReference>
<dbReference type="SUPFAM" id="SSF69318">
    <property type="entry name" value="Integrin alpha N-terminal domain"/>
    <property type="match status" value="1"/>
</dbReference>
<dbReference type="GO" id="GO:0033627">
    <property type="term" value="P:cell adhesion mediated by integrin"/>
    <property type="evidence" value="ECO:0007669"/>
    <property type="project" value="TreeGrafter"/>
</dbReference>
<evidence type="ECO:0000256" key="13">
    <source>
        <dbReference type="RuleBase" id="RU003762"/>
    </source>
</evidence>
<gene>
    <name evidence="17" type="ORF">SNE40_023503</name>
</gene>
<feature type="repeat" description="FG-GAP" evidence="12">
    <location>
        <begin position="209"/>
        <end position="271"/>
    </location>
</feature>
<evidence type="ECO:0000256" key="10">
    <source>
        <dbReference type="ARBA" id="ARBA00023170"/>
    </source>
</evidence>
<dbReference type="PANTHER" id="PTHR23220">
    <property type="entry name" value="INTEGRIN ALPHA"/>
    <property type="match status" value="1"/>
</dbReference>
<dbReference type="InterPro" id="IPR000413">
    <property type="entry name" value="Integrin_alpha"/>
</dbReference>
<evidence type="ECO:0000313" key="18">
    <source>
        <dbReference type="Proteomes" id="UP001347796"/>
    </source>
</evidence>
<feature type="repeat" description="FG-GAP" evidence="12">
    <location>
        <begin position="26"/>
        <end position="78"/>
    </location>
</feature>
<dbReference type="GO" id="GO:0007160">
    <property type="term" value="P:cell-matrix adhesion"/>
    <property type="evidence" value="ECO:0007669"/>
    <property type="project" value="TreeGrafter"/>
</dbReference>
<dbReference type="SUPFAM" id="SSF69179">
    <property type="entry name" value="Integrin domains"/>
    <property type="match status" value="3"/>
</dbReference>
<dbReference type="GO" id="GO:0008305">
    <property type="term" value="C:integrin complex"/>
    <property type="evidence" value="ECO:0007669"/>
    <property type="project" value="InterPro"/>
</dbReference>
<feature type="domain" description="Integrin alpha first immunoglubulin-like" evidence="14">
    <location>
        <begin position="256"/>
        <end position="412"/>
    </location>
</feature>
<keyword evidence="11" id="KW-0325">Glycoprotein</keyword>
<dbReference type="GO" id="GO:0007229">
    <property type="term" value="P:integrin-mediated signaling pathway"/>
    <property type="evidence" value="ECO:0007669"/>
    <property type="project" value="UniProtKB-KW"/>
</dbReference>
<keyword evidence="3 13" id="KW-0812">Transmembrane</keyword>
<dbReference type="Pfam" id="PF20805">
    <property type="entry name" value="Integrin_A_Ig_2"/>
    <property type="match status" value="1"/>
</dbReference>
<dbReference type="Pfam" id="PF20806">
    <property type="entry name" value="Integrin_A_Ig_3"/>
    <property type="match status" value="1"/>
</dbReference>
<evidence type="ECO:0000256" key="4">
    <source>
        <dbReference type="ARBA" id="ARBA00022729"/>
    </source>
</evidence>
<feature type="domain" description="Integrin alpha second immunoglobulin-like" evidence="15">
    <location>
        <begin position="413"/>
        <end position="543"/>
    </location>
</feature>
<keyword evidence="4" id="KW-0732">Signal</keyword>
<dbReference type="Gene3D" id="2.60.40.1530">
    <property type="entry name" value="ntegrin, alpha v. Chain A, domain 4"/>
    <property type="match status" value="1"/>
</dbReference>
<comment type="similarity">
    <text evidence="2 13">Belongs to the integrin alpha chain family.</text>
</comment>
<dbReference type="InterPro" id="IPR032695">
    <property type="entry name" value="Integrin_dom_sf"/>
</dbReference>
<organism evidence="17 18">
    <name type="scientific">Patella caerulea</name>
    <name type="common">Rayed Mediterranean limpet</name>
    <dbReference type="NCBI Taxonomy" id="87958"/>
    <lineage>
        <taxon>Eukaryota</taxon>
        <taxon>Metazoa</taxon>
        <taxon>Spiralia</taxon>
        <taxon>Lophotrochozoa</taxon>
        <taxon>Mollusca</taxon>
        <taxon>Gastropoda</taxon>
        <taxon>Patellogastropoda</taxon>
        <taxon>Patelloidea</taxon>
        <taxon>Patellidae</taxon>
        <taxon>Patella</taxon>
    </lineage>
</organism>
<feature type="repeat" description="FG-GAP" evidence="12">
    <location>
        <begin position="79"/>
        <end position="143"/>
    </location>
</feature>
<keyword evidence="6 13" id="KW-0130">Cell adhesion</keyword>
<evidence type="ECO:0000256" key="11">
    <source>
        <dbReference type="ARBA" id="ARBA00023180"/>
    </source>
</evidence>
<evidence type="ECO:0000256" key="12">
    <source>
        <dbReference type="PROSITE-ProRule" id="PRU00803"/>
    </source>
</evidence>
<dbReference type="PANTHER" id="PTHR23220:SF133">
    <property type="entry name" value="INTEGRIN ALPHA-PS2"/>
    <property type="match status" value="1"/>
</dbReference>
<evidence type="ECO:0000256" key="5">
    <source>
        <dbReference type="ARBA" id="ARBA00022737"/>
    </source>
</evidence>
<evidence type="ECO:0008006" key="19">
    <source>
        <dbReference type="Google" id="ProtNLM"/>
    </source>
</evidence>
<dbReference type="Pfam" id="PF08441">
    <property type="entry name" value="Integrin_A_Ig_1"/>
    <property type="match status" value="1"/>
</dbReference>
<feature type="transmembrane region" description="Helical" evidence="13">
    <location>
        <begin position="780"/>
        <end position="803"/>
    </location>
</feature>
<protein>
    <recommendedName>
        <fullName evidence="19">Integrin alpha-2 domain-containing protein</fullName>
    </recommendedName>
</protein>
<accession>A0AAN8GGG0</accession>
<comment type="caution">
    <text evidence="17">The sequence shown here is derived from an EMBL/GenBank/DDBJ whole genome shotgun (WGS) entry which is preliminary data.</text>
</comment>
<comment type="subcellular location">
    <subcellularLocation>
        <location evidence="1 13">Membrane</location>
        <topology evidence="1 13">Single-pass type I membrane protein</topology>
    </subcellularLocation>
</comment>
<dbReference type="SMART" id="SM00191">
    <property type="entry name" value="Int_alpha"/>
    <property type="match status" value="4"/>
</dbReference>
<evidence type="ECO:0000259" key="16">
    <source>
        <dbReference type="Pfam" id="PF20806"/>
    </source>
</evidence>
<dbReference type="InterPro" id="IPR013517">
    <property type="entry name" value="FG-GAP"/>
</dbReference>
<dbReference type="Proteomes" id="UP001347796">
    <property type="component" value="Unassembled WGS sequence"/>
</dbReference>
<feature type="repeat" description="FG-GAP" evidence="12">
    <location>
        <begin position="146"/>
        <end position="205"/>
    </location>
</feature>
<keyword evidence="7 13" id="KW-1133">Transmembrane helix</keyword>
<dbReference type="Pfam" id="PF01839">
    <property type="entry name" value="FG-GAP"/>
    <property type="match status" value="2"/>
</dbReference>
<keyword evidence="10 13" id="KW-0675">Receptor</keyword>
<dbReference type="InterPro" id="IPR013649">
    <property type="entry name" value="Integrin_alpha_Ig-like_1"/>
</dbReference>
<dbReference type="GO" id="GO:0009897">
    <property type="term" value="C:external side of plasma membrane"/>
    <property type="evidence" value="ECO:0007669"/>
    <property type="project" value="TreeGrafter"/>
</dbReference>
<dbReference type="GO" id="GO:0005178">
    <property type="term" value="F:integrin binding"/>
    <property type="evidence" value="ECO:0007669"/>
    <property type="project" value="TreeGrafter"/>
</dbReference>
<dbReference type="InterPro" id="IPR028994">
    <property type="entry name" value="Integrin_alpha_N"/>
</dbReference>
<dbReference type="Gene3D" id="2.60.40.1460">
    <property type="entry name" value="Integrin domains. Chain A, domain 2"/>
    <property type="match status" value="1"/>
</dbReference>
<keyword evidence="5" id="KW-0677">Repeat</keyword>
<dbReference type="GO" id="GO:0098609">
    <property type="term" value="P:cell-cell adhesion"/>
    <property type="evidence" value="ECO:0007669"/>
    <property type="project" value="TreeGrafter"/>
</dbReference>
<name>A0AAN8GGG0_PATCE</name>
<dbReference type="AlphaFoldDB" id="A0AAN8GGG0"/>
<dbReference type="InterPro" id="IPR048286">
    <property type="entry name" value="Integrin_alpha_Ig-like_3"/>
</dbReference>
<dbReference type="PRINTS" id="PR01185">
    <property type="entry name" value="INTEGRINA"/>
</dbReference>